<feature type="transmembrane region" description="Helical" evidence="7">
    <location>
        <begin position="285"/>
        <end position="307"/>
    </location>
</feature>
<evidence type="ECO:0000256" key="6">
    <source>
        <dbReference type="ARBA" id="ARBA00023136"/>
    </source>
</evidence>
<sequence>MIRAVGGRALRFVLTLAATSVLVFAFMRVLPGDPAEVALGTGASEEALERTRAEFGLDRPLAVQYWDWISGIPLGDFGVSFVTGEDISPVVLDRLSVSLILVVSAMVVAVAVAVPLGSWAAVRHRRADGIAVSALSQVGVAVPNFLAGMLLVAAFALGLGWLPANSWMPPAYDPVQFLSHLVLPVAALAAVQAAVMTRYVRTSVLEIMGQDWMRTARAKGLSRFRALVRHGLRNAALPVLTVTGIQLTTLVVGAVVIEQVFVIPGIGSELIEAVAARDLLTVQSVVMLLAMATLTVNFVVDLLYLILDPRTAVRT</sequence>
<keyword evidence="4 7" id="KW-0812">Transmembrane</keyword>
<evidence type="ECO:0000313" key="10">
    <source>
        <dbReference type="Proteomes" id="UP000806528"/>
    </source>
</evidence>
<dbReference type="InterPro" id="IPR035906">
    <property type="entry name" value="MetI-like_sf"/>
</dbReference>
<dbReference type="InterPro" id="IPR045621">
    <property type="entry name" value="BPD_transp_1_N"/>
</dbReference>
<dbReference type="SUPFAM" id="SSF161098">
    <property type="entry name" value="MetI-like"/>
    <property type="match status" value="1"/>
</dbReference>
<comment type="caution">
    <text evidence="9">The sequence shown here is derived from an EMBL/GenBank/DDBJ whole genome shotgun (WGS) entry which is preliminary data.</text>
</comment>
<evidence type="ECO:0000256" key="5">
    <source>
        <dbReference type="ARBA" id="ARBA00022989"/>
    </source>
</evidence>
<comment type="subcellular location">
    <subcellularLocation>
        <location evidence="1 7">Cell membrane</location>
        <topology evidence="1 7">Multi-pass membrane protein</topology>
    </subcellularLocation>
</comment>
<dbReference type="PANTHER" id="PTHR43163:SF6">
    <property type="entry name" value="DIPEPTIDE TRANSPORT SYSTEM PERMEASE PROTEIN DPPB-RELATED"/>
    <property type="match status" value="1"/>
</dbReference>
<feature type="transmembrane region" description="Helical" evidence="7">
    <location>
        <begin position="99"/>
        <end position="122"/>
    </location>
</feature>
<keyword evidence="5 7" id="KW-1133">Transmembrane helix</keyword>
<dbReference type="Proteomes" id="UP000806528">
    <property type="component" value="Unassembled WGS sequence"/>
</dbReference>
<reference evidence="9 10" key="1">
    <citation type="submission" date="2020-09" db="EMBL/GenBank/DDBJ databases">
        <title>Diversity and distribution of actinomycetes associated with coral in the coast of Hainan.</title>
        <authorList>
            <person name="Li F."/>
        </authorList>
    </citation>
    <scope>NUCLEOTIDE SEQUENCE [LARGE SCALE GENOMIC DNA]</scope>
    <source>
        <strain evidence="9 10">HNM0947</strain>
    </source>
</reference>
<dbReference type="Pfam" id="PF19300">
    <property type="entry name" value="BPD_transp_1_N"/>
    <property type="match status" value="1"/>
</dbReference>
<feature type="transmembrane region" description="Helical" evidence="7">
    <location>
        <begin position="12"/>
        <end position="30"/>
    </location>
</feature>
<dbReference type="Gene3D" id="1.10.3720.10">
    <property type="entry name" value="MetI-like"/>
    <property type="match status" value="1"/>
</dbReference>
<name>A0ABR9P0M2_9ACTN</name>
<dbReference type="EMBL" id="JADBGI010000001">
    <property type="protein sequence ID" value="MBE2997399.1"/>
    <property type="molecule type" value="Genomic_DNA"/>
</dbReference>
<evidence type="ECO:0000256" key="7">
    <source>
        <dbReference type="RuleBase" id="RU363032"/>
    </source>
</evidence>
<evidence type="ECO:0000256" key="1">
    <source>
        <dbReference type="ARBA" id="ARBA00004651"/>
    </source>
</evidence>
<keyword evidence="3" id="KW-1003">Cell membrane</keyword>
<accession>A0ABR9P0M2</accession>
<evidence type="ECO:0000313" key="9">
    <source>
        <dbReference type="EMBL" id="MBE2997399.1"/>
    </source>
</evidence>
<keyword evidence="10" id="KW-1185">Reference proteome</keyword>
<dbReference type="PROSITE" id="PS50928">
    <property type="entry name" value="ABC_TM1"/>
    <property type="match status" value="1"/>
</dbReference>
<comment type="similarity">
    <text evidence="7">Belongs to the binding-protein-dependent transport system permease family.</text>
</comment>
<feature type="transmembrane region" description="Helical" evidence="7">
    <location>
        <begin position="235"/>
        <end position="257"/>
    </location>
</feature>
<evidence type="ECO:0000256" key="2">
    <source>
        <dbReference type="ARBA" id="ARBA00022448"/>
    </source>
</evidence>
<organism evidence="9 10">
    <name type="scientific">Nocardiopsis coralli</name>
    <dbReference type="NCBI Taxonomy" id="2772213"/>
    <lineage>
        <taxon>Bacteria</taxon>
        <taxon>Bacillati</taxon>
        <taxon>Actinomycetota</taxon>
        <taxon>Actinomycetes</taxon>
        <taxon>Streptosporangiales</taxon>
        <taxon>Nocardiopsidaceae</taxon>
        <taxon>Nocardiopsis</taxon>
    </lineage>
</organism>
<feature type="transmembrane region" description="Helical" evidence="7">
    <location>
        <begin position="134"/>
        <end position="157"/>
    </location>
</feature>
<dbReference type="Pfam" id="PF00528">
    <property type="entry name" value="BPD_transp_1"/>
    <property type="match status" value="1"/>
</dbReference>
<dbReference type="InterPro" id="IPR000515">
    <property type="entry name" value="MetI-like"/>
</dbReference>
<protein>
    <submittedName>
        <fullName evidence="9">ABC transporter permease</fullName>
    </submittedName>
</protein>
<keyword evidence="6 7" id="KW-0472">Membrane</keyword>
<feature type="transmembrane region" description="Helical" evidence="7">
    <location>
        <begin position="177"/>
        <end position="200"/>
    </location>
</feature>
<dbReference type="RefSeq" id="WP_193120041.1">
    <property type="nucleotide sequence ID" value="NZ_JADBGI010000001.1"/>
</dbReference>
<proteinExistence type="inferred from homology"/>
<dbReference type="CDD" id="cd06261">
    <property type="entry name" value="TM_PBP2"/>
    <property type="match status" value="1"/>
</dbReference>
<feature type="domain" description="ABC transmembrane type-1" evidence="8">
    <location>
        <begin position="95"/>
        <end position="304"/>
    </location>
</feature>
<evidence type="ECO:0000256" key="4">
    <source>
        <dbReference type="ARBA" id="ARBA00022692"/>
    </source>
</evidence>
<keyword evidence="2 7" id="KW-0813">Transport</keyword>
<evidence type="ECO:0000256" key="3">
    <source>
        <dbReference type="ARBA" id="ARBA00022475"/>
    </source>
</evidence>
<dbReference type="PANTHER" id="PTHR43163">
    <property type="entry name" value="DIPEPTIDE TRANSPORT SYSTEM PERMEASE PROTEIN DPPB-RELATED"/>
    <property type="match status" value="1"/>
</dbReference>
<evidence type="ECO:0000259" key="8">
    <source>
        <dbReference type="PROSITE" id="PS50928"/>
    </source>
</evidence>
<gene>
    <name evidence="9" type="ORF">IDM40_01585</name>
</gene>